<sequence>MRIAILAFGSRGDTQPCVALGAGLVARGHRVTVVAAGRYGGLVGEAGLEHAPISVDPLKIVESEEGQAWLRSGPAGFVRGFRRVVEPLAERLVTEVDAACADADLVLAPALGGLGHHLSERYGMPYALLHFQPSEPTRAFPNPLVPLRTLGGWGNRGSYALVERLSWLLLGRMVNRLRGRVFGLGPMRGDPFRRARSGGVPVLCGVSPSVVGRPGDWPGHVHLTGYWFLRRGWSPPPELEAFLAAGPPPVYVGFGSMVPGDPAATAGTVVAALRAAGVRGVLQGLPYGGADDMFAAGDTDHAWLFPRTAAVVHHGGAGTTGTALRAGVPGVVCPFFSDQPFWGARVAALGAGPAPLPVRRLTAAALTWRVARAVRDEGMRATAARLGERLRAEDGVARACEALEA</sequence>
<dbReference type="Pfam" id="PF06722">
    <property type="entry name" value="EryCIII-like_C"/>
    <property type="match status" value="1"/>
</dbReference>
<gene>
    <name evidence="3" type="ORF">Plo01_48560</name>
</gene>
<dbReference type="GO" id="GO:0008194">
    <property type="term" value="F:UDP-glycosyltransferase activity"/>
    <property type="evidence" value="ECO:0007669"/>
    <property type="project" value="InterPro"/>
</dbReference>
<dbReference type="AlphaFoldDB" id="A0A8J3RMK7"/>
<dbReference type="GO" id="GO:0016758">
    <property type="term" value="F:hexosyltransferase activity"/>
    <property type="evidence" value="ECO:0007669"/>
    <property type="project" value="InterPro"/>
</dbReference>
<feature type="domain" description="Glycosyltransferase family 28 N-terminal" evidence="1">
    <location>
        <begin position="3"/>
        <end position="140"/>
    </location>
</feature>
<dbReference type="GO" id="GO:0033072">
    <property type="term" value="P:vancomycin biosynthetic process"/>
    <property type="evidence" value="ECO:0007669"/>
    <property type="project" value="UniProtKB-ARBA"/>
</dbReference>
<protein>
    <submittedName>
        <fullName evidence="3">Glycosyl transferase</fullName>
    </submittedName>
</protein>
<organism evidence="3 4">
    <name type="scientific">Planobispora longispora</name>
    <dbReference type="NCBI Taxonomy" id="28887"/>
    <lineage>
        <taxon>Bacteria</taxon>
        <taxon>Bacillati</taxon>
        <taxon>Actinomycetota</taxon>
        <taxon>Actinomycetes</taxon>
        <taxon>Streptosporangiales</taxon>
        <taxon>Streptosporangiaceae</taxon>
        <taxon>Planobispora</taxon>
    </lineage>
</organism>
<feature type="domain" description="Erythromycin biosynthesis protein CIII-like C-terminal" evidence="2">
    <location>
        <begin position="304"/>
        <end position="392"/>
    </location>
</feature>
<evidence type="ECO:0000313" key="4">
    <source>
        <dbReference type="Proteomes" id="UP000616724"/>
    </source>
</evidence>
<dbReference type="RefSeq" id="WP_203892930.1">
    <property type="nucleotide sequence ID" value="NZ_BOOH01000039.1"/>
</dbReference>
<dbReference type="EMBL" id="BOOH01000039">
    <property type="protein sequence ID" value="GIH78427.1"/>
    <property type="molecule type" value="Genomic_DNA"/>
</dbReference>
<keyword evidence="4" id="KW-1185">Reference proteome</keyword>
<reference evidence="3 4" key="1">
    <citation type="submission" date="2021-01" db="EMBL/GenBank/DDBJ databases">
        <title>Whole genome shotgun sequence of Planobispora longispora NBRC 13918.</title>
        <authorList>
            <person name="Komaki H."/>
            <person name="Tamura T."/>
        </authorList>
    </citation>
    <scope>NUCLEOTIDE SEQUENCE [LARGE SCALE GENOMIC DNA]</scope>
    <source>
        <strain evidence="3 4">NBRC 13918</strain>
    </source>
</reference>
<name>A0A8J3RMK7_9ACTN</name>
<keyword evidence="3" id="KW-0808">Transferase</keyword>
<evidence type="ECO:0000313" key="3">
    <source>
        <dbReference type="EMBL" id="GIH78427.1"/>
    </source>
</evidence>
<dbReference type="GO" id="GO:0005975">
    <property type="term" value="P:carbohydrate metabolic process"/>
    <property type="evidence" value="ECO:0007669"/>
    <property type="project" value="InterPro"/>
</dbReference>
<dbReference type="InterPro" id="IPR004276">
    <property type="entry name" value="GlycoTrans_28_N"/>
</dbReference>
<evidence type="ECO:0000259" key="2">
    <source>
        <dbReference type="Pfam" id="PF06722"/>
    </source>
</evidence>
<dbReference type="InterPro" id="IPR002213">
    <property type="entry name" value="UDP_glucos_trans"/>
</dbReference>
<dbReference type="Gene3D" id="3.40.50.2000">
    <property type="entry name" value="Glycogen Phosphorylase B"/>
    <property type="match status" value="2"/>
</dbReference>
<dbReference type="SUPFAM" id="SSF53756">
    <property type="entry name" value="UDP-Glycosyltransferase/glycogen phosphorylase"/>
    <property type="match status" value="1"/>
</dbReference>
<dbReference type="CDD" id="cd03784">
    <property type="entry name" value="GT1_Gtf-like"/>
    <property type="match status" value="1"/>
</dbReference>
<evidence type="ECO:0000259" key="1">
    <source>
        <dbReference type="Pfam" id="PF03033"/>
    </source>
</evidence>
<dbReference type="PANTHER" id="PTHR48050">
    <property type="entry name" value="STEROL 3-BETA-GLUCOSYLTRANSFERASE"/>
    <property type="match status" value="1"/>
</dbReference>
<dbReference type="InterPro" id="IPR010610">
    <property type="entry name" value="EryCIII-like_C"/>
</dbReference>
<accession>A0A8J3RMK7</accession>
<dbReference type="FunFam" id="3.40.50.2000:FF:000009">
    <property type="entry name" value="Sterol 3-beta-glucosyltransferase UGT80A2"/>
    <property type="match status" value="1"/>
</dbReference>
<dbReference type="PANTHER" id="PTHR48050:SF13">
    <property type="entry name" value="STEROL 3-BETA-GLUCOSYLTRANSFERASE UGT80A2"/>
    <property type="match status" value="1"/>
</dbReference>
<dbReference type="Proteomes" id="UP000616724">
    <property type="component" value="Unassembled WGS sequence"/>
</dbReference>
<comment type="caution">
    <text evidence="3">The sequence shown here is derived from an EMBL/GenBank/DDBJ whole genome shotgun (WGS) entry which is preliminary data.</text>
</comment>
<dbReference type="Pfam" id="PF03033">
    <property type="entry name" value="Glyco_transf_28"/>
    <property type="match status" value="1"/>
</dbReference>
<proteinExistence type="predicted"/>
<dbReference type="InterPro" id="IPR050426">
    <property type="entry name" value="Glycosyltransferase_28"/>
</dbReference>